<comment type="caution">
    <text evidence="1">The sequence shown here is derived from an EMBL/GenBank/DDBJ whole genome shotgun (WGS) entry which is preliminary data.</text>
</comment>
<organism evidence="1 2">
    <name type="scientific">Coniosporium uncinatum</name>
    <dbReference type="NCBI Taxonomy" id="93489"/>
    <lineage>
        <taxon>Eukaryota</taxon>
        <taxon>Fungi</taxon>
        <taxon>Dikarya</taxon>
        <taxon>Ascomycota</taxon>
        <taxon>Pezizomycotina</taxon>
        <taxon>Dothideomycetes</taxon>
        <taxon>Dothideomycetes incertae sedis</taxon>
        <taxon>Coniosporium</taxon>
    </lineage>
</organism>
<accession>A0ACC3DJU6</accession>
<feature type="non-terminal residue" evidence="1">
    <location>
        <position position="1"/>
    </location>
</feature>
<name>A0ACC3DJU6_9PEZI</name>
<dbReference type="Proteomes" id="UP001186974">
    <property type="component" value="Unassembled WGS sequence"/>
</dbReference>
<sequence>AALRKVREKDQQLRDVRERLRDEQAISAQIVEEKETLKIEVTQLKKSSRRARRSSPRIEENVFVELESRSSVQTASAANPHDVIYLVYEHHAIPSTNKSAATNVLAAFGSLTAANEFTFSYYNRSPSCIETITLERWTQLQTDGDEPSPPDQYWDGETKIAPVKRRGLFSIFSSSCPAEEGYEAPNAAPKKRSDGGWNFGGVGEDGGVFTVWVERRAVE</sequence>
<protein>
    <submittedName>
        <fullName evidence="1">Uncharacterized protein</fullName>
    </submittedName>
</protein>
<proteinExistence type="predicted"/>
<gene>
    <name evidence="1" type="ORF">LTS18_012168</name>
</gene>
<evidence type="ECO:0000313" key="2">
    <source>
        <dbReference type="Proteomes" id="UP001186974"/>
    </source>
</evidence>
<evidence type="ECO:0000313" key="1">
    <source>
        <dbReference type="EMBL" id="KAK3076751.1"/>
    </source>
</evidence>
<reference evidence="1" key="1">
    <citation type="submission" date="2024-09" db="EMBL/GenBank/DDBJ databases">
        <title>Black Yeasts Isolated from many extreme environments.</title>
        <authorList>
            <person name="Coleine C."/>
            <person name="Stajich J.E."/>
            <person name="Selbmann L."/>
        </authorList>
    </citation>
    <scope>NUCLEOTIDE SEQUENCE</scope>
    <source>
        <strain evidence="1">CCFEE 5737</strain>
    </source>
</reference>
<dbReference type="EMBL" id="JAWDJW010003600">
    <property type="protein sequence ID" value="KAK3076751.1"/>
    <property type="molecule type" value="Genomic_DNA"/>
</dbReference>
<keyword evidence="2" id="KW-1185">Reference proteome</keyword>